<dbReference type="RefSeq" id="XP_001454171.1">
    <property type="nucleotide sequence ID" value="XM_001454134.2"/>
</dbReference>
<dbReference type="InParanoid" id="A0DUQ7"/>
<organism evidence="1 2">
    <name type="scientific">Paramecium tetraurelia</name>
    <dbReference type="NCBI Taxonomy" id="5888"/>
    <lineage>
        <taxon>Eukaryota</taxon>
        <taxon>Sar</taxon>
        <taxon>Alveolata</taxon>
        <taxon>Ciliophora</taxon>
        <taxon>Intramacronucleata</taxon>
        <taxon>Oligohymenophorea</taxon>
        <taxon>Peniculida</taxon>
        <taxon>Parameciidae</taxon>
        <taxon>Paramecium</taxon>
    </lineage>
</organism>
<protein>
    <submittedName>
        <fullName evidence="1">Uncharacterized protein</fullName>
    </submittedName>
</protein>
<evidence type="ECO:0000313" key="2">
    <source>
        <dbReference type="Proteomes" id="UP000000600"/>
    </source>
</evidence>
<dbReference type="EMBL" id="CT868585">
    <property type="protein sequence ID" value="CAK86774.1"/>
    <property type="molecule type" value="Genomic_DNA"/>
</dbReference>
<dbReference type="KEGG" id="ptm:GSPATT00020446001"/>
<keyword evidence="2" id="KW-1185">Reference proteome</keyword>
<sequence length="42" mass="4888">MIYWRETSVQCFKAQEQKGAGTEQCKADSKKLLETIFDSFKI</sequence>
<dbReference type="AlphaFoldDB" id="A0DUQ7"/>
<dbReference type="HOGENOM" id="CLU_3261672_0_0_1"/>
<accession>A0DUQ7</accession>
<reference evidence="1 2" key="1">
    <citation type="journal article" date="2006" name="Nature">
        <title>Global trends of whole-genome duplications revealed by the ciliate Paramecium tetraurelia.</title>
        <authorList>
            <consortium name="Genoscope"/>
            <person name="Aury J.-M."/>
            <person name="Jaillon O."/>
            <person name="Duret L."/>
            <person name="Noel B."/>
            <person name="Jubin C."/>
            <person name="Porcel B.M."/>
            <person name="Segurens B."/>
            <person name="Daubin V."/>
            <person name="Anthouard V."/>
            <person name="Aiach N."/>
            <person name="Arnaiz O."/>
            <person name="Billaut A."/>
            <person name="Beisson J."/>
            <person name="Blanc I."/>
            <person name="Bouhouche K."/>
            <person name="Camara F."/>
            <person name="Duharcourt S."/>
            <person name="Guigo R."/>
            <person name="Gogendeau D."/>
            <person name="Katinka M."/>
            <person name="Keller A.-M."/>
            <person name="Kissmehl R."/>
            <person name="Klotz C."/>
            <person name="Koll F."/>
            <person name="Le Moue A."/>
            <person name="Lepere C."/>
            <person name="Malinsky S."/>
            <person name="Nowacki M."/>
            <person name="Nowak J.K."/>
            <person name="Plattner H."/>
            <person name="Poulain J."/>
            <person name="Ruiz F."/>
            <person name="Serrano V."/>
            <person name="Zagulski M."/>
            <person name="Dessen P."/>
            <person name="Betermier M."/>
            <person name="Weissenbach J."/>
            <person name="Scarpelli C."/>
            <person name="Schachter V."/>
            <person name="Sperling L."/>
            <person name="Meyer E."/>
            <person name="Cohen J."/>
            <person name="Wincker P."/>
        </authorList>
    </citation>
    <scope>NUCLEOTIDE SEQUENCE [LARGE SCALE GENOMIC DNA]</scope>
    <source>
        <strain evidence="1 2">Stock d4-2</strain>
    </source>
</reference>
<dbReference type="GeneID" id="5039956"/>
<gene>
    <name evidence="1" type="ORF">GSPATT00020446001</name>
</gene>
<evidence type="ECO:0000313" key="1">
    <source>
        <dbReference type="EMBL" id="CAK86774.1"/>
    </source>
</evidence>
<name>A0DUQ7_PARTE</name>
<proteinExistence type="predicted"/>
<dbReference type="Proteomes" id="UP000000600">
    <property type="component" value="Unassembled WGS sequence"/>
</dbReference>